<keyword evidence="8" id="KW-1003">Cell membrane</keyword>
<evidence type="ECO:0000256" key="7">
    <source>
        <dbReference type="ARBA" id="ARBA00019373"/>
    </source>
</evidence>
<keyword evidence="14" id="KW-0443">Lipid metabolism</keyword>
<feature type="transmembrane region" description="Helical" evidence="24">
    <location>
        <begin position="25"/>
        <end position="49"/>
    </location>
</feature>
<keyword evidence="11 24" id="KW-0812">Transmembrane</keyword>
<comment type="subcellular location">
    <subcellularLocation>
        <location evidence="2">Cell membrane</location>
        <topology evidence="2">Multi-pass membrane protein</topology>
    </subcellularLocation>
</comment>
<evidence type="ECO:0000256" key="4">
    <source>
        <dbReference type="ARBA" id="ARBA00005189"/>
    </source>
</evidence>
<evidence type="ECO:0000256" key="11">
    <source>
        <dbReference type="ARBA" id="ARBA00022692"/>
    </source>
</evidence>
<keyword evidence="17" id="KW-1208">Phospholipid metabolism</keyword>
<evidence type="ECO:0000313" key="25">
    <source>
        <dbReference type="EMBL" id="KND62569.1"/>
    </source>
</evidence>
<evidence type="ECO:0000256" key="5">
    <source>
        <dbReference type="ARBA" id="ARBA00010185"/>
    </source>
</evidence>
<evidence type="ECO:0000256" key="14">
    <source>
        <dbReference type="ARBA" id="ARBA00023098"/>
    </source>
</evidence>
<evidence type="ECO:0000256" key="8">
    <source>
        <dbReference type="ARBA" id="ARBA00022475"/>
    </source>
</evidence>
<protein>
    <recommendedName>
        <fullName evidence="7">Phosphatidate cytidylyltransferase</fullName>
        <ecNumber evidence="6">2.7.7.41</ecNumber>
    </recommendedName>
    <alternativeName>
        <fullName evidence="20">CDP-DAG synthase</fullName>
    </alternativeName>
    <alternativeName>
        <fullName evidence="22">CDP-DG synthase</fullName>
    </alternativeName>
    <alternativeName>
        <fullName evidence="18">CDP-diacylglycerol synthase</fullName>
    </alternativeName>
    <alternativeName>
        <fullName evidence="21">CDP-diglyceride pyrophosphorylase</fullName>
    </alternativeName>
    <alternativeName>
        <fullName evidence="23">CDP-diglyceride synthase</fullName>
    </alternativeName>
    <alternativeName>
        <fullName evidence="19">CTP:phosphatidate cytidylyltransferase</fullName>
    </alternativeName>
</protein>
<keyword evidence="10 25" id="KW-0808">Transferase</keyword>
<evidence type="ECO:0000256" key="9">
    <source>
        <dbReference type="ARBA" id="ARBA00022516"/>
    </source>
</evidence>
<dbReference type="Proteomes" id="UP000037086">
    <property type="component" value="Unassembled WGS sequence"/>
</dbReference>
<evidence type="ECO:0000256" key="24">
    <source>
        <dbReference type="SAM" id="Phobius"/>
    </source>
</evidence>
<accession>A0A0L0MKR0</accession>
<keyword evidence="12 25" id="KW-0548">Nucleotidyltransferase</keyword>
<evidence type="ECO:0000256" key="12">
    <source>
        <dbReference type="ARBA" id="ARBA00022695"/>
    </source>
</evidence>
<dbReference type="PANTHER" id="PTHR46382">
    <property type="entry name" value="PHOSPHATIDATE CYTIDYLYLTRANSFERASE"/>
    <property type="match status" value="1"/>
</dbReference>
<evidence type="ECO:0000256" key="3">
    <source>
        <dbReference type="ARBA" id="ARBA00005119"/>
    </source>
</evidence>
<comment type="pathway">
    <text evidence="4">Lipid metabolism.</text>
</comment>
<dbReference type="GO" id="GO:0005886">
    <property type="term" value="C:plasma membrane"/>
    <property type="evidence" value="ECO:0007669"/>
    <property type="project" value="UniProtKB-SubCell"/>
</dbReference>
<feature type="transmembrane region" description="Helical" evidence="24">
    <location>
        <begin position="201"/>
        <end position="220"/>
    </location>
</feature>
<dbReference type="GO" id="GO:0016024">
    <property type="term" value="P:CDP-diacylglycerol biosynthetic process"/>
    <property type="evidence" value="ECO:0007669"/>
    <property type="project" value="TreeGrafter"/>
</dbReference>
<evidence type="ECO:0000256" key="18">
    <source>
        <dbReference type="ARBA" id="ARBA00029893"/>
    </source>
</evidence>
<feature type="transmembrane region" description="Helical" evidence="24">
    <location>
        <begin position="139"/>
        <end position="158"/>
    </location>
</feature>
<dbReference type="Pfam" id="PF01148">
    <property type="entry name" value="CTP_transf_1"/>
    <property type="match status" value="1"/>
</dbReference>
<name>A0A0L0MKR0_9MOLU</name>
<evidence type="ECO:0000256" key="20">
    <source>
        <dbReference type="ARBA" id="ARBA00032253"/>
    </source>
</evidence>
<evidence type="ECO:0000256" key="23">
    <source>
        <dbReference type="ARBA" id="ARBA00033406"/>
    </source>
</evidence>
<evidence type="ECO:0000313" key="26">
    <source>
        <dbReference type="Proteomes" id="UP000037086"/>
    </source>
</evidence>
<evidence type="ECO:0000256" key="22">
    <source>
        <dbReference type="ARBA" id="ARBA00032743"/>
    </source>
</evidence>
<evidence type="ECO:0000256" key="21">
    <source>
        <dbReference type="ARBA" id="ARBA00032396"/>
    </source>
</evidence>
<sequence>MFIIALCFFFSLKFLDSLCHQFPLFIYVICFITLFFIIRAINEFFSLVSHFKTLNKRDSNFIILFSFIHFFYFLAFLLRLFRKLPFIIIKDQITNSFLFQILSSWSDNHHFDFLFGFFWFFLLIFFVLVDSFRTLHLKLTLLIILYIVFNSACFLNLIFLSHQWLIYLFFITIFSDSFAFFGGKLFGGKLLCPNLSPKKTWSGFFCGILITLIAVLLYYINYVRHHDRLEIFYFIVFIIMSSIVSQFGDLIAS</sequence>
<evidence type="ECO:0000256" key="1">
    <source>
        <dbReference type="ARBA" id="ARBA00001698"/>
    </source>
</evidence>
<comment type="catalytic activity">
    <reaction evidence="1">
        <text>a 1,2-diacyl-sn-glycero-3-phosphate + CTP + H(+) = a CDP-1,2-diacyl-sn-glycerol + diphosphate</text>
        <dbReference type="Rhea" id="RHEA:16229"/>
        <dbReference type="ChEBI" id="CHEBI:15378"/>
        <dbReference type="ChEBI" id="CHEBI:33019"/>
        <dbReference type="ChEBI" id="CHEBI:37563"/>
        <dbReference type="ChEBI" id="CHEBI:58332"/>
        <dbReference type="ChEBI" id="CHEBI:58608"/>
        <dbReference type="EC" id="2.7.7.41"/>
    </reaction>
</comment>
<evidence type="ECO:0000256" key="16">
    <source>
        <dbReference type="ARBA" id="ARBA00023209"/>
    </source>
</evidence>
<keyword evidence="9" id="KW-0444">Lipid biosynthesis</keyword>
<evidence type="ECO:0000256" key="10">
    <source>
        <dbReference type="ARBA" id="ARBA00022679"/>
    </source>
</evidence>
<proteinExistence type="inferred from homology"/>
<comment type="similarity">
    <text evidence="5">Belongs to the CDS family.</text>
</comment>
<feature type="transmembrane region" description="Helical" evidence="24">
    <location>
        <begin position="164"/>
        <end position="181"/>
    </location>
</feature>
<feature type="transmembrane region" description="Helical" evidence="24">
    <location>
        <begin position="232"/>
        <end position="252"/>
    </location>
</feature>
<evidence type="ECO:0000256" key="19">
    <source>
        <dbReference type="ARBA" id="ARBA00031825"/>
    </source>
</evidence>
<feature type="transmembrane region" description="Helical" evidence="24">
    <location>
        <begin position="61"/>
        <end position="81"/>
    </location>
</feature>
<gene>
    <name evidence="25" type="primary">cdsB</name>
    <name evidence="25" type="ORF">AlmWB_02370</name>
</gene>
<dbReference type="GO" id="GO:0004605">
    <property type="term" value="F:phosphatidate cytidylyltransferase activity"/>
    <property type="evidence" value="ECO:0007669"/>
    <property type="project" value="UniProtKB-EC"/>
</dbReference>
<dbReference type="PANTHER" id="PTHR46382:SF1">
    <property type="entry name" value="PHOSPHATIDATE CYTIDYLYLTRANSFERASE"/>
    <property type="match status" value="1"/>
</dbReference>
<comment type="caution">
    <text evidence="25">The sequence shown here is derived from an EMBL/GenBank/DDBJ whole genome shotgun (WGS) entry which is preliminary data.</text>
</comment>
<feature type="non-terminal residue" evidence="25">
    <location>
        <position position="253"/>
    </location>
</feature>
<reference evidence="25 26" key="1">
    <citation type="journal article" date="2015" name="BMC Microbiol.">
        <title>'Candidatus Phytoplasma phoenicium' associated with almond witches'-broom disease: from draft genome to genetic diversity among strain populations.</title>
        <authorList>
            <person name="Quaglino F."/>
            <person name="Kube M."/>
            <person name="Jawhari M."/>
            <person name="Abou-Jawdah Y."/>
            <person name="Siewert C."/>
            <person name="Choueiri E."/>
            <person name="Sobh H."/>
            <person name="Casati P."/>
            <person name="Tedeschi R."/>
            <person name="Molino Lova M."/>
            <person name="Alma A."/>
            <person name="Bianco P.A."/>
        </authorList>
    </citation>
    <scope>NUCLEOTIDE SEQUENCE [LARGE SCALE GENOMIC DNA]</scope>
    <source>
        <strain evidence="25 26">SA213</strain>
    </source>
</reference>
<keyword evidence="13 24" id="KW-1133">Transmembrane helix</keyword>
<dbReference type="EC" id="2.7.7.41" evidence="6"/>
<feature type="transmembrane region" description="Helical" evidence="24">
    <location>
        <begin position="113"/>
        <end position="132"/>
    </location>
</feature>
<evidence type="ECO:0000256" key="15">
    <source>
        <dbReference type="ARBA" id="ARBA00023136"/>
    </source>
</evidence>
<keyword evidence="15 24" id="KW-0472">Membrane</keyword>
<comment type="pathway">
    <text evidence="3">Phospholipid metabolism; CDP-diacylglycerol biosynthesis; CDP-diacylglycerol from sn-glycerol 3-phosphate: step 3/3.</text>
</comment>
<evidence type="ECO:0000256" key="2">
    <source>
        <dbReference type="ARBA" id="ARBA00004651"/>
    </source>
</evidence>
<dbReference type="AlphaFoldDB" id="A0A0L0MKR0"/>
<evidence type="ECO:0000256" key="13">
    <source>
        <dbReference type="ARBA" id="ARBA00022989"/>
    </source>
</evidence>
<keyword evidence="26" id="KW-1185">Reference proteome</keyword>
<evidence type="ECO:0000256" key="6">
    <source>
        <dbReference type="ARBA" id="ARBA00012487"/>
    </source>
</evidence>
<dbReference type="EMBL" id="JPSQ01000049">
    <property type="protein sequence ID" value="KND62569.1"/>
    <property type="molecule type" value="Genomic_DNA"/>
</dbReference>
<organism evidence="25 26">
    <name type="scientific">Candidatus Phytoplasma phoenicium</name>
    <dbReference type="NCBI Taxonomy" id="198422"/>
    <lineage>
        <taxon>Bacteria</taxon>
        <taxon>Bacillati</taxon>
        <taxon>Mycoplasmatota</taxon>
        <taxon>Mollicutes</taxon>
        <taxon>Acholeplasmatales</taxon>
        <taxon>Acholeplasmataceae</taxon>
        <taxon>Candidatus Phytoplasma</taxon>
        <taxon>16SrIX (Pigeon pea witches'-broom group)</taxon>
    </lineage>
</organism>
<keyword evidence="16" id="KW-0594">Phospholipid biosynthesis</keyword>
<evidence type="ECO:0000256" key="17">
    <source>
        <dbReference type="ARBA" id="ARBA00023264"/>
    </source>
</evidence>